<comment type="caution">
    <text evidence="1">The sequence shown here is derived from an EMBL/GenBank/DDBJ whole genome shotgun (WGS) entry which is preliminary data.</text>
</comment>
<sequence>MAHYMGSAAHGKGTIGAAHGNDTFGAAYGLLSSRLRPEDDIMHVTLQKRDKGQTWSSPILGQGQLEPYSTDLEQKRLMLQRFQEEDRVTKRLTGKPKSIAFPLSQFLERPFVIDSSARPRETETLELIRETPRSLRSICSFDYHHEAAYCEFCLTLDVAWEDVIYKWEFDLFYIKVGSELKHFCINPGFDFSQAHFLGSCPDPRTFMGGIRAD</sequence>
<protein>
    <submittedName>
        <fullName evidence="1">Uncharacterized protein</fullName>
    </submittedName>
</protein>
<evidence type="ECO:0000313" key="2">
    <source>
        <dbReference type="Proteomes" id="UP000593561"/>
    </source>
</evidence>
<dbReference type="PANTHER" id="PTHR12356">
    <property type="entry name" value="NUCLEAR MOVEMENT PROTEIN NUDC"/>
    <property type="match status" value="1"/>
</dbReference>
<evidence type="ECO:0000313" key="1">
    <source>
        <dbReference type="EMBL" id="MBA0615326.1"/>
    </source>
</evidence>
<dbReference type="PANTHER" id="PTHR12356:SF18">
    <property type="entry name" value="NUDC DOMAIN-CONTAINING PROTEIN 2"/>
    <property type="match status" value="1"/>
</dbReference>
<accession>A0A7J8RPS2</accession>
<dbReference type="GO" id="GO:0006457">
    <property type="term" value="P:protein folding"/>
    <property type="evidence" value="ECO:0007669"/>
    <property type="project" value="TreeGrafter"/>
</dbReference>
<dbReference type="AlphaFoldDB" id="A0A7J8RPS2"/>
<proteinExistence type="predicted"/>
<keyword evidence="2" id="KW-1185">Reference proteome</keyword>
<dbReference type="InterPro" id="IPR037898">
    <property type="entry name" value="NudC_fam"/>
</dbReference>
<organism evidence="1 2">
    <name type="scientific">Gossypium davidsonii</name>
    <name type="common">Davidson's cotton</name>
    <name type="synonym">Gossypium klotzschianum subsp. davidsonii</name>
    <dbReference type="NCBI Taxonomy" id="34287"/>
    <lineage>
        <taxon>Eukaryota</taxon>
        <taxon>Viridiplantae</taxon>
        <taxon>Streptophyta</taxon>
        <taxon>Embryophyta</taxon>
        <taxon>Tracheophyta</taxon>
        <taxon>Spermatophyta</taxon>
        <taxon>Magnoliopsida</taxon>
        <taxon>eudicotyledons</taxon>
        <taxon>Gunneridae</taxon>
        <taxon>Pentapetalae</taxon>
        <taxon>rosids</taxon>
        <taxon>malvids</taxon>
        <taxon>Malvales</taxon>
        <taxon>Malvaceae</taxon>
        <taxon>Malvoideae</taxon>
        <taxon>Gossypium</taxon>
    </lineage>
</organism>
<dbReference type="GO" id="GO:0051082">
    <property type="term" value="F:unfolded protein binding"/>
    <property type="evidence" value="ECO:0007669"/>
    <property type="project" value="TreeGrafter"/>
</dbReference>
<reference evidence="1 2" key="1">
    <citation type="journal article" date="2019" name="Genome Biol. Evol.">
        <title>Insights into the evolution of the New World diploid cottons (Gossypium, subgenus Houzingenia) based on genome sequencing.</title>
        <authorList>
            <person name="Grover C.E."/>
            <person name="Arick M.A. 2nd"/>
            <person name="Thrash A."/>
            <person name="Conover J.L."/>
            <person name="Sanders W.S."/>
            <person name="Peterson D.G."/>
            <person name="Frelichowski J.E."/>
            <person name="Scheffler J.A."/>
            <person name="Scheffler B.E."/>
            <person name="Wendel J.F."/>
        </authorList>
    </citation>
    <scope>NUCLEOTIDE SEQUENCE [LARGE SCALE GENOMIC DNA]</scope>
    <source>
        <strain evidence="1">27</strain>
        <tissue evidence="1">Leaf</tissue>
    </source>
</reference>
<gene>
    <name evidence="1" type="ORF">Godav_015478</name>
</gene>
<name>A0A7J8RPS2_GOSDV</name>
<dbReference type="GO" id="GO:0005737">
    <property type="term" value="C:cytoplasm"/>
    <property type="evidence" value="ECO:0007669"/>
    <property type="project" value="TreeGrafter"/>
</dbReference>
<dbReference type="Proteomes" id="UP000593561">
    <property type="component" value="Unassembled WGS sequence"/>
</dbReference>
<dbReference type="EMBL" id="JABFAC010000006">
    <property type="protein sequence ID" value="MBA0615326.1"/>
    <property type="molecule type" value="Genomic_DNA"/>
</dbReference>